<proteinExistence type="predicted"/>
<comment type="caution">
    <text evidence="2">The sequence shown here is derived from an EMBL/GenBank/DDBJ whole genome shotgun (WGS) entry which is preliminary data.</text>
</comment>
<feature type="chain" id="PRO_5046185176" description="Secreted protein" evidence="1">
    <location>
        <begin position="29"/>
        <end position="94"/>
    </location>
</feature>
<evidence type="ECO:0000313" key="3">
    <source>
        <dbReference type="Proteomes" id="UP001558613"/>
    </source>
</evidence>
<evidence type="ECO:0008006" key="4">
    <source>
        <dbReference type="Google" id="ProtNLM"/>
    </source>
</evidence>
<dbReference type="Proteomes" id="UP001558613">
    <property type="component" value="Unassembled WGS sequence"/>
</dbReference>
<evidence type="ECO:0000256" key="1">
    <source>
        <dbReference type="SAM" id="SignalP"/>
    </source>
</evidence>
<feature type="signal peptide" evidence="1">
    <location>
        <begin position="1"/>
        <end position="28"/>
    </location>
</feature>
<keyword evidence="1" id="KW-0732">Signal</keyword>
<protein>
    <recommendedName>
        <fullName evidence="4">Secreted protein</fullName>
    </recommendedName>
</protein>
<keyword evidence="3" id="KW-1185">Reference proteome</keyword>
<dbReference type="EMBL" id="JAYMGO010000011">
    <property type="protein sequence ID" value="KAL1265108.1"/>
    <property type="molecule type" value="Genomic_DNA"/>
</dbReference>
<evidence type="ECO:0000313" key="2">
    <source>
        <dbReference type="EMBL" id="KAL1265108.1"/>
    </source>
</evidence>
<reference evidence="2 3" key="1">
    <citation type="submission" date="2023-09" db="EMBL/GenBank/DDBJ databases">
        <authorList>
            <person name="Wang M."/>
        </authorList>
    </citation>
    <scope>NUCLEOTIDE SEQUENCE [LARGE SCALE GENOMIC DNA]</scope>
    <source>
        <strain evidence="2">GT-2023</strain>
        <tissue evidence="2">Liver</tissue>
    </source>
</reference>
<organism evidence="2 3">
    <name type="scientific">Cirrhinus molitorella</name>
    <name type="common">mud carp</name>
    <dbReference type="NCBI Taxonomy" id="172907"/>
    <lineage>
        <taxon>Eukaryota</taxon>
        <taxon>Metazoa</taxon>
        <taxon>Chordata</taxon>
        <taxon>Craniata</taxon>
        <taxon>Vertebrata</taxon>
        <taxon>Euteleostomi</taxon>
        <taxon>Actinopterygii</taxon>
        <taxon>Neopterygii</taxon>
        <taxon>Teleostei</taxon>
        <taxon>Ostariophysi</taxon>
        <taxon>Cypriniformes</taxon>
        <taxon>Cyprinidae</taxon>
        <taxon>Labeoninae</taxon>
        <taxon>Labeonini</taxon>
        <taxon>Cirrhinus</taxon>
    </lineage>
</organism>
<sequence>MRRLLRPRCCWWIPPLLFSSLLLRWAHCHPALAEGNTAEHHDRPIGVRHRRAAEESYWAYSAALSSRAVHLTPRGLALGSPLAFAFMNALLLRK</sequence>
<accession>A0ABR3MJ67</accession>
<name>A0ABR3MJ67_9TELE</name>
<gene>
    <name evidence="2" type="ORF">QQF64_003135</name>
</gene>